<accession>A0ACC2N6N0</accession>
<protein>
    <submittedName>
        <fullName evidence="1">Uncharacterized protein</fullName>
    </submittedName>
</protein>
<reference evidence="1" key="1">
    <citation type="submission" date="2023-04" db="EMBL/GenBank/DDBJ databases">
        <title>A chromosome-level genome assembly of the parasitoid wasp Eretmocerus hayati.</title>
        <authorList>
            <person name="Zhong Y."/>
            <person name="Liu S."/>
            <person name="Liu Y."/>
        </authorList>
    </citation>
    <scope>NUCLEOTIDE SEQUENCE</scope>
    <source>
        <strain evidence="1">ZJU_SS_LIU_2023</strain>
    </source>
</reference>
<evidence type="ECO:0000313" key="2">
    <source>
        <dbReference type="Proteomes" id="UP001239111"/>
    </source>
</evidence>
<sequence>MTDFVSVDQNQTKQNRSNGDEDIPENDVNTEQRLENPELEVHSINEFNAGEDLASVISRGEIQHHSMEERIDINDNDDSPANDMSSSLVGGTVSEDQDNPKSYGDISEWPASMSTMQAQVDYWVRMGNSSIQNSDLKILQSKSVKQQDQNKVRQCTPGMFTRIVKKKRFHRSWLCFSPISGKIYCFQCKLFIAAQSQFTEGFCDWKNAYHRLHEHETSHSHLSAMRDFTVRASSLGTVNVELQKQIEDQVTYWKELLKRVIDVVMYCGERNLPLRGDNEILGDPSNGHFLGIIELMSHRDPFLKTHLLKYGGCGSGNVSYLSKTTYEELVEMIGHRILLEEVKRIKKSGVYGISLDSSPDIMHRDQLSLNFRYLEGYEPVERFVTFLPNVGHKGSDILESKKFFCFIENMYVFFISSPTERYDLLMKILKENLPEGINRVLVPKRVDTNRWLSRGDAVESVYQGFDGYRIALSELSSSYDEAASLLGSMNKLETGVLLVFWNDILDRVNSTSLRLQSYNSDLNSSIILLISLCDYIESLRSRFEFYENRGKELVGSDEYDFTKKRRKEPNVRLIPLGEDQVPRVNLNGSEKFKNDFYMPIIDSLTKSLGQRIAAYKEVEAIFGFMRKLLDLTPEEIEVHARNVLEEYGDDLEEGLINELIQFKPFVGAFLEKEEEENICFEAKALKILMKTDTQAVFPNVTILLRTYLVLMTTNCTSERSFSKLKLIESRLRSMGENRLNNLTRMSAESDLMREMSFDDLIEEFANRKSRRVFI</sequence>
<proteinExistence type="predicted"/>
<dbReference type="EMBL" id="CM056744">
    <property type="protein sequence ID" value="KAJ8666341.1"/>
    <property type="molecule type" value="Genomic_DNA"/>
</dbReference>
<organism evidence="1 2">
    <name type="scientific">Eretmocerus hayati</name>
    <dbReference type="NCBI Taxonomy" id="131215"/>
    <lineage>
        <taxon>Eukaryota</taxon>
        <taxon>Metazoa</taxon>
        <taxon>Ecdysozoa</taxon>
        <taxon>Arthropoda</taxon>
        <taxon>Hexapoda</taxon>
        <taxon>Insecta</taxon>
        <taxon>Pterygota</taxon>
        <taxon>Neoptera</taxon>
        <taxon>Endopterygota</taxon>
        <taxon>Hymenoptera</taxon>
        <taxon>Apocrita</taxon>
        <taxon>Proctotrupomorpha</taxon>
        <taxon>Chalcidoidea</taxon>
        <taxon>Aphelinidae</taxon>
        <taxon>Aphelininae</taxon>
        <taxon>Eretmocerus</taxon>
    </lineage>
</organism>
<dbReference type="Proteomes" id="UP001239111">
    <property type="component" value="Chromosome 4"/>
</dbReference>
<comment type="caution">
    <text evidence="1">The sequence shown here is derived from an EMBL/GenBank/DDBJ whole genome shotgun (WGS) entry which is preliminary data.</text>
</comment>
<name>A0ACC2N6N0_9HYME</name>
<evidence type="ECO:0000313" key="1">
    <source>
        <dbReference type="EMBL" id="KAJ8666341.1"/>
    </source>
</evidence>
<keyword evidence="2" id="KW-1185">Reference proteome</keyword>
<gene>
    <name evidence="1" type="ORF">QAD02_008003</name>
</gene>